<keyword evidence="2" id="KW-1185">Reference proteome</keyword>
<name>A0ABY5PLC0_9ACTN</name>
<organism evidence="1 2">
    <name type="scientific">Svornostia abyssi</name>
    <dbReference type="NCBI Taxonomy" id="2898438"/>
    <lineage>
        <taxon>Bacteria</taxon>
        <taxon>Bacillati</taxon>
        <taxon>Actinomycetota</taxon>
        <taxon>Thermoleophilia</taxon>
        <taxon>Solirubrobacterales</taxon>
        <taxon>Baekduiaceae</taxon>
        <taxon>Svornostia</taxon>
    </lineage>
</organism>
<reference evidence="2" key="1">
    <citation type="submission" date="2021-11" db="EMBL/GenBank/DDBJ databases">
        <title>Cultivation dependent microbiological survey of springs from the worlds oldest radium mine currently devoted to the extraction of radon-saturated water.</title>
        <authorList>
            <person name="Kapinusova G."/>
            <person name="Smrhova T."/>
            <person name="Strejcek M."/>
            <person name="Suman J."/>
            <person name="Jani K."/>
            <person name="Pajer P."/>
            <person name="Uhlik O."/>
        </authorList>
    </citation>
    <scope>NUCLEOTIDE SEQUENCE [LARGE SCALE GENOMIC DNA]</scope>
    <source>
        <strain evidence="2">J379</strain>
    </source>
</reference>
<dbReference type="Proteomes" id="UP001058860">
    <property type="component" value="Chromosome"/>
</dbReference>
<accession>A0ABY5PLC0</accession>
<gene>
    <name evidence="1" type="ORF">LRS13_08185</name>
</gene>
<dbReference type="EMBL" id="CP088295">
    <property type="protein sequence ID" value="UUY05483.1"/>
    <property type="molecule type" value="Genomic_DNA"/>
</dbReference>
<protein>
    <submittedName>
        <fullName evidence="1">Uncharacterized protein</fullName>
    </submittedName>
</protein>
<sequence length="219" mass="23476">MEYPDGDGVVVWVSEVQQGEYEVSDLGEGDARLVGCGPGTKAIGPIAAGIARRFDVSYAEGPIAARCGVDALPEIAWRVAQASAVVAEAVTFHKPQVPKEAAFIDMVAQGMRSQHAAVETDRQLSGASGHEYTASIYLPVGETVIEPITADRAWNKAAAVYVQFGDLARANGYQLVSVLDNRDGHVAEDVEELLGQVSFVAEWTRFSEWSRTIADGRLP</sequence>
<dbReference type="RefSeq" id="WP_353865938.1">
    <property type="nucleotide sequence ID" value="NZ_CP088295.1"/>
</dbReference>
<evidence type="ECO:0000313" key="1">
    <source>
        <dbReference type="EMBL" id="UUY05483.1"/>
    </source>
</evidence>
<evidence type="ECO:0000313" key="2">
    <source>
        <dbReference type="Proteomes" id="UP001058860"/>
    </source>
</evidence>
<proteinExistence type="predicted"/>